<sequence length="107" mass="12436">MAVLWCRLYERCQRRRIHVNRASGGASAPRRAVVAYYPLYCVCGVWIVVFDTEKCIYIGKLPPLYSVRPKEYGNKQLQVKCWNEVGEGMYEKWNEMTLPEKDIGGKT</sequence>
<name>A0ABQ9IJB2_9NEOP</name>
<keyword evidence="2" id="KW-1185">Reference proteome</keyword>
<evidence type="ECO:0000313" key="2">
    <source>
        <dbReference type="Proteomes" id="UP001159363"/>
    </source>
</evidence>
<evidence type="ECO:0000313" key="1">
    <source>
        <dbReference type="EMBL" id="KAJ8896788.1"/>
    </source>
</evidence>
<gene>
    <name evidence="1" type="ORF">PR048_002133</name>
</gene>
<protein>
    <submittedName>
        <fullName evidence="1">Uncharacterized protein</fullName>
    </submittedName>
</protein>
<organism evidence="1 2">
    <name type="scientific">Dryococelus australis</name>
    <dbReference type="NCBI Taxonomy" id="614101"/>
    <lineage>
        <taxon>Eukaryota</taxon>
        <taxon>Metazoa</taxon>
        <taxon>Ecdysozoa</taxon>
        <taxon>Arthropoda</taxon>
        <taxon>Hexapoda</taxon>
        <taxon>Insecta</taxon>
        <taxon>Pterygota</taxon>
        <taxon>Neoptera</taxon>
        <taxon>Polyneoptera</taxon>
        <taxon>Phasmatodea</taxon>
        <taxon>Verophasmatodea</taxon>
        <taxon>Anareolatae</taxon>
        <taxon>Phasmatidae</taxon>
        <taxon>Eurycanthinae</taxon>
        <taxon>Dryococelus</taxon>
    </lineage>
</organism>
<proteinExistence type="predicted"/>
<comment type="caution">
    <text evidence="1">The sequence shown here is derived from an EMBL/GenBank/DDBJ whole genome shotgun (WGS) entry which is preliminary data.</text>
</comment>
<accession>A0ABQ9IJB2</accession>
<dbReference type="Proteomes" id="UP001159363">
    <property type="component" value="Chromosome 1"/>
</dbReference>
<reference evidence="1 2" key="1">
    <citation type="submission" date="2023-02" db="EMBL/GenBank/DDBJ databases">
        <title>LHISI_Scaffold_Assembly.</title>
        <authorList>
            <person name="Stuart O.P."/>
            <person name="Cleave R."/>
            <person name="Magrath M.J.L."/>
            <person name="Mikheyev A.S."/>
        </authorList>
    </citation>
    <scope>NUCLEOTIDE SEQUENCE [LARGE SCALE GENOMIC DNA]</scope>
    <source>
        <strain evidence="1">Daus_M_001</strain>
        <tissue evidence="1">Leg muscle</tissue>
    </source>
</reference>
<dbReference type="EMBL" id="JARBHB010000001">
    <property type="protein sequence ID" value="KAJ8896788.1"/>
    <property type="molecule type" value="Genomic_DNA"/>
</dbReference>